<dbReference type="AlphaFoldDB" id="A0A1D8TYI0"/>
<dbReference type="Pfam" id="PF00512">
    <property type="entry name" value="HisKA"/>
    <property type="match status" value="1"/>
</dbReference>
<evidence type="ECO:0000313" key="15">
    <source>
        <dbReference type="Proteomes" id="UP000177870"/>
    </source>
</evidence>
<dbReference type="KEGG" id="mpro:BJP34_27610"/>
<keyword evidence="8 11" id="KW-1133">Transmembrane helix</keyword>
<evidence type="ECO:0000256" key="3">
    <source>
        <dbReference type="ARBA" id="ARBA00012438"/>
    </source>
</evidence>
<evidence type="ECO:0000256" key="1">
    <source>
        <dbReference type="ARBA" id="ARBA00000085"/>
    </source>
</evidence>
<feature type="transmembrane region" description="Helical" evidence="11">
    <location>
        <begin position="179"/>
        <end position="202"/>
    </location>
</feature>
<protein>
    <recommendedName>
        <fullName evidence="3">histidine kinase</fullName>
        <ecNumber evidence="3">2.7.13.3</ecNumber>
    </recommendedName>
</protein>
<gene>
    <name evidence="14" type="ORF">BJP34_27610</name>
</gene>
<evidence type="ECO:0000256" key="8">
    <source>
        <dbReference type="ARBA" id="ARBA00022989"/>
    </source>
</evidence>
<reference evidence="15" key="1">
    <citation type="submission" date="2016-10" db="EMBL/GenBank/DDBJ databases">
        <title>Comparative genomics uncovers the prolific and rare metabolic potential of the cyanobacterial genus Moorea.</title>
        <authorList>
            <person name="Leao T."/>
            <person name="Castelao G."/>
            <person name="Korobeynikov A."/>
            <person name="Monroe E.A."/>
            <person name="Podell S."/>
            <person name="Glukhov E."/>
            <person name="Allen E."/>
            <person name="Gerwick W.H."/>
            <person name="Gerwick L."/>
        </authorList>
    </citation>
    <scope>NUCLEOTIDE SEQUENCE [LARGE SCALE GENOMIC DNA]</scope>
    <source>
        <strain evidence="15">PAL-8-15-08-1</strain>
    </source>
</reference>
<keyword evidence="10 11" id="KW-0472">Membrane</keyword>
<dbReference type="SMART" id="SM00387">
    <property type="entry name" value="HATPase_c"/>
    <property type="match status" value="1"/>
</dbReference>
<dbReference type="PRINTS" id="PR00344">
    <property type="entry name" value="BCTRLSENSOR"/>
</dbReference>
<evidence type="ECO:0000256" key="4">
    <source>
        <dbReference type="ARBA" id="ARBA00022553"/>
    </source>
</evidence>
<evidence type="ECO:0000259" key="13">
    <source>
        <dbReference type="PROSITE" id="PS50885"/>
    </source>
</evidence>
<keyword evidence="4" id="KW-0597">Phosphoprotein</keyword>
<keyword evidence="9" id="KW-0902">Two-component regulatory system</keyword>
<comment type="catalytic activity">
    <reaction evidence="1">
        <text>ATP + protein L-histidine = ADP + protein N-phospho-L-histidine.</text>
        <dbReference type="EC" id="2.7.13.3"/>
    </reaction>
</comment>
<dbReference type="PANTHER" id="PTHR45436">
    <property type="entry name" value="SENSOR HISTIDINE KINASE YKOH"/>
    <property type="match status" value="1"/>
</dbReference>
<dbReference type="CDD" id="cd06225">
    <property type="entry name" value="HAMP"/>
    <property type="match status" value="1"/>
</dbReference>
<evidence type="ECO:0000256" key="9">
    <source>
        <dbReference type="ARBA" id="ARBA00023012"/>
    </source>
</evidence>
<dbReference type="PANTHER" id="PTHR45436:SF5">
    <property type="entry name" value="SENSOR HISTIDINE KINASE TRCS"/>
    <property type="match status" value="1"/>
</dbReference>
<keyword evidence="7 14" id="KW-0418">Kinase</keyword>
<dbReference type="InterPro" id="IPR003660">
    <property type="entry name" value="HAMP_dom"/>
</dbReference>
<dbReference type="GO" id="GO:0005886">
    <property type="term" value="C:plasma membrane"/>
    <property type="evidence" value="ECO:0007669"/>
    <property type="project" value="TreeGrafter"/>
</dbReference>
<dbReference type="FunFam" id="1.10.287.130:FF:000001">
    <property type="entry name" value="Two-component sensor histidine kinase"/>
    <property type="match status" value="1"/>
</dbReference>
<evidence type="ECO:0000313" key="14">
    <source>
        <dbReference type="EMBL" id="AOX02707.1"/>
    </source>
</evidence>
<dbReference type="CDD" id="cd00075">
    <property type="entry name" value="HATPase"/>
    <property type="match status" value="1"/>
</dbReference>
<feature type="domain" description="Histidine kinase" evidence="12">
    <location>
        <begin position="265"/>
        <end position="480"/>
    </location>
</feature>
<keyword evidence="5" id="KW-0808">Transferase</keyword>
<dbReference type="SUPFAM" id="SSF47384">
    <property type="entry name" value="Homodimeric domain of signal transducing histidine kinase"/>
    <property type="match status" value="1"/>
</dbReference>
<dbReference type="STRING" id="1458985.BJP34_27610"/>
<proteinExistence type="predicted"/>
<dbReference type="EC" id="2.7.13.3" evidence="3"/>
<dbReference type="PROSITE" id="PS50885">
    <property type="entry name" value="HAMP"/>
    <property type="match status" value="1"/>
</dbReference>
<dbReference type="RefSeq" id="WP_070395109.1">
    <property type="nucleotide sequence ID" value="NZ_CP017599.1"/>
</dbReference>
<dbReference type="SMART" id="SM00304">
    <property type="entry name" value="HAMP"/>
    <property type="match status" value="1"/>
</dbReference>
<dbReference type="Gene3D" id="6.10.340.10">
    <property type="match status" value="1"/>
</dbReference>
<evidence type="ECO:0000259" key="12">
    <source>
        <dbReference type="PROSITE" id="PS50109"/>
    </source>
</evidence>
<dbReference type="InterPro" id="IPR004358">
    <property type="entry name" value="Sig_transdc_His_kin-like_C"/>
</dbReference>
<accession>A0A1D8TYI0</accession>
<dbReference type="InterPro" id="IPR003594">
    <property type="entry name" value="HATPase_dom"/>
</dbReference>
<dbReference type="CDD" id="cd00082">
    <property type="entry name" value="HisKA"/>
    <property type="match status" value="1"/>
</dbReference>
<name>A0A1D8TYI0_9CYAN</name>
<dbReference type="InterPro" id="IPR050428">
    <property type="entry name" value="TCS_sensor_his_kinase"/>
</dbReference>
<evidence type="ECO:0000256" key="5">
    <source>
        <dbReference type="ARBA" id="ARBA00022679"/>
    </source>
</evidence>
<organism evidence="14 15">
    <name type="scientific">Moorena producens PAL-8-15-08-1</name>
    <dbReference type="NCBI Taxonomy" id="1458985"/>
    <lineage>
        <taxon>Bacteria</taxon>
        <taxon>Bacillati</taxon>
        <taxon>Cyanobacteriota</taxon>
        <taxon>Cyanophyceae</taxon>
        <taxon>Coleofasciculales</taxon>
        <taxon>Coleofasciculaceae</taxon>
        <taxon>Moorena</taxon>
    </lineage>
</organism>
<dbReference type="SUPFAM" id="SSF55874">
    <property type="entry name" value="ATPase domain of HSP90 chaperone/DNA topoisomerase II/histidine kinase"/>
    <property type="match status" value="1"/>
</dbReference>
<dbReference type="FunFam" id="3.30.565.10:FF:000006">
    <property type="entry name" value="Sensor histidine kinase WalK"/>
    <property type="match status" value="1"/>
</dbReference>
<dbReference type="EMBL" id="CP017599">
    <property type="protein sequence ID" value="AOX02707.1"/>
    <property type="molecule type" value="Genomic_DNA"/>
</dbReference>
<dbReference type="Gene3D" id="1.10.287.130">
    <property type="match status" value="1"/>
</dbReference>
<dbReference type="Pfam" id="PF00672">
    <property type="entry name" value="HAMP"/>
    <property type="match status" value="1"/>
</dbReference>
<sequence>MKFPSRLLEKFLNNSYHYLDLRSLRVRLTLGIAAVSALGMGSLAIWTSWKMQDILVSTHKQSISYIAERFPQDVEIYSDMVTMETGMQKAIDKLSNSNTLLWVKHPNNGIVAQSEAQEVIETLTSPKYLPQIPPMPEVLEVNGSYWVVCGTTLEVKQSNLGKFYIAQDITSDQKMFLQLIRSLGIATALAIGGMCIAIAFYIKRSLQPLQMMSQLTESISADDLGDVQIQLDNAPTEVRELAQTFDEMLVRLNDALENQRQFVSNVSHELRTPLTLVSGYVQSTLRRGANLTPPQREALEIASSEADRTVQMLQDLLDLARADSGHIHFNLETFVLDDLVQEVAEMARQYTKRVIKVESNKPGIWVKADINRLKQVLLNLIDNAVKYSSVDKPVTVKLSQVDGRGRIEVCDRGIGIPLKQQARIFDRFYRVDETRTRSTGGAGLGLSIVRTLVEGMGGSVKVRSQLNQGSIFTVCLPLKC</sequence>
<dbReference type="InterPro" id="IPR003661">
    <property type="entry name" value="HisK_dim/P_dom"/>
</dbReference>
<dbReference type="Gene3D" id="3.30.565.10">
    <property type="entry name" value="Histidine kinase-like ATPase, C-terminal domain"/>
    <property type="match status" value="1"/>
</dbReference>
<keyword evidence="6 11" id="KW-0812">Transmembrane</keyword>
<dbReference type="InterPro" id="IPR036890">
    <property type="entry name" value="HATPase_C_sf"/>
</dbReference>
<dbReference type="Proteomes" id="UP000177870">
    <property type="component" value="Chromosome"/>
</dbReference>
<dbReference type="InterPro" id="IPR036097">
    <property type="entry name" value="HisK_dim/P_sf"/>
</dbReference>
<feature type="domain" description="HAMP" evidence="13">
    <location>
        <begin position="203"/>
        <end position="257"/>
    </location>
</feature>
<feature type="transmembrane region" description="Helical" evidence="11">
    <location>
        <begin position="28"/>
        <end position="49"/>
    </location>
</feature>
<dbReference type="PROSITE" id="PS50109">
    <property type="entry name" value="HIS_KIN"/>
    <property type="match status" value="1"/>
</dbReference>
<comment type="subcellular location">
    <subcellularLocation>
        <location evidence="2">Membrane</location>
    </subcellularLocation>
</comment>
<dbReference type="SMART" id="SM00388">
    <property type="entry name" value="HisKA"/>
    <property type="match status" value="1"/>
</dbReference>
<evidence type="ECO:0000256" key="7">
    <source>
        <dbReference type="ARBA" id="ARBA00022777"/>
    </source>
</evidence>
<dbReference type="OrthoDB" id="9763461at2"/>
<dbReference type="Pfam" id="PF02518">
    <property type="entry name" value="HATPase_c"/>
    <property type="match status" value="1"/>
</dbReference>
<dbReference type="InterPro" id="IPR005467">
    <property type="entry name" value="His_kinase_dom"/>
</dbReference>
<evidence type="ECO:0000256" key="10">
    <source>
        <dbReference type="ARBA" id="ARBA00023136"/>
    </source>
</evidence>
<evidence type="ECO:0000256" key="2">
    <source>
        <dbReference type="ARBA" id="ARBA00004370"/>
    </source>
</evidence>
<evidence type="ECO:0000256" key="6">
    <source>
        <dbReference type="ARBA" id="ARBA00022692"/>
    </source>
</evidence>
<evidence type="ECO:0000256" key="11">
    <source>
        <dbReference type="SAM" id="Phobius"/>
    </source>
</evidence>
<dbReference type="GO" id="GO:0000155">
    <property type="term" value="F:phosphorelay sensor kinase activity"/>
    <property type="evidence" value="ECO:0007669"/>
    <property type="project" value="InterPro"/>
</dbReference>